<dbReference type="NCBIfam" id="TIGR00745">
    <property type="entry name" value="apbA_panE"/>
    <property type="match status" value="1"/>
</dbReference>
<accession>A0A0W8E713</accession>
<sequence length="304" mass="33534">MKYLIIGAGGTGGSIGAFMTEAGKDVTVIARGKHLEAIHKNGLKMDTTRKGNYTVFPMKACDMEHYRDQPDIIFNCVKGYSLEDTIPFIKRIAHKDTVVIPVLNIFGTGGRMQELLPDILVTDGCIYIAAEIKEPGTILQSGDIFRIVFGVRKAEEYRPVLEQVASDLEDSDIRAILSDNIRRDALQKFSFVSPMAACGIYYDISAGAAQQEGAARDTFIALMGEIDALAQAMDIYFAVDIIKTNLNILDHLSPSAMASMQRDVKQGRNSEMDGLIFEVVRMGRQYGVPVPTYQMISKKMGFVL</sequence>
<dbReference type="Pfam" id="PF08546">
    <property type="entry name" value="ApbA_C"/>
    <property type="match status" value="1"/>
</dbReference>
<reference evidence="6" key="1">
    <citation type="journal article" date="2015" name="Proc. Natl. Acad. Sci. U.S.A.">
        <title>Networks of energetic and metabolic interactions define dynamics in microbial communities.</title>
        <authorList>
            <person name="Embree M."/>
            <person name="Liu J.K."/>
            <person name="Al-Bassam M.M."/>
            <person name="Zengler K."/>
        </authorList>
    </citation>
    <scope>NUCLEOTIDE SEQUENCE</scope>
</reference>
<dbReference type="InterPro" id="IPR036291">
    <property type="entry name" value="NAD(P)-bd_dom_sf"/>
</dbReference>
<keyword evidence="3 6" id="KW-0560">Oxidoreductase</keyword>
<dbReference type="InterPro" id="IPR013328">
    <property type="entry name" value="6PGD_dom2"/>
</dbReference>
<gene>
    <name evidence="6" type="ORF">ASZ90_018198</name>
</gene>
<dbReference type="InterPro" id="IPR013752">
    <property type="entry name" value="KPA_reductase"/>
</dbReference>
<dbReference type="InterPro" id="IPR013332">
    <property type="entry name" value="KPR_N"/>
</dbReference>
<proteinExistence type="inferred from homology"/>
<feature type="domain" description="Ketopantoate reductase N-terminal" evidence="4">
    <location>
        <begin position="3"/>
        <end position="151"/>
    </location>
</feature>
<dbReference type="SUPFAM" id="SSF51735">
    <property type="entry name" value="NAD(P)-binding Rossmann-fold domains"/>
    <property type="match status" value="1"/>
</dbReference>
<dbReference type="PANTHER" id="PTHR21708:SF26">
    <property type="entry name" value="2-DEHYDROPANTOATE 2-REDUCTASE"/>
    <property type="match status" value="1"/>
</dbReference>
<dbReference type="InterPro" id="IPR008927">
    <property type="entry name" value="6-PGluconate_DH-like_C_sf"/>
</dbReference>
<dbReference type="EMBL" id="LNQE01001849">
    <property type="protein sequence ID" value="KUG04431.1"/>
    <property type="molecule type" value="Genomic_DNA"/>
</dbReference>
<dbReference type="SUPFAM" id="SSF48179">
    <property type="entry name" value="6-phosphogluconate dehydrogenase C-terminal domain-like"/>
    <property type="match status" value="1"/>
</dbReference>
<dbReference type="Gene3D" id="3.40.50.720">
    <property type="entry name" value="NAD(P)-binding Rossmann-like Domain"/>
    <property type="match status" value="1"/>
</dbReference>
<protein>
    <submittedName>
        <fullName evidence="6">2-dehydropantoate 2-reductase</fullName>
        <ecNumber evidence="6">1.1.1.169</ecNumber>
    </submittedName>
</protein>
<comment type="caution">
    <text evidence="6">The sequence shown here is derived from an EMBL/GenBank/DDBJ whole genome shotgun (WGS) entry which is preliminary data.</text>
</comment>
<dbReference type="InterPro" id="IPR003710">
    <property type="entry name" value="ApbA"/>
</dbReference>
<comment type="similarity">
    <text evidence="1">Belongs to the ketopantoate reductase family.</text>
</comment>
<evidence type="ECO:0000259" key="5">
    <source>
        <dbReference type="Pfam" id="PF08546"/>
    </source>
</evidence>
<dbReference type="PANTHER" id="PTHR21708">
    <property type="entry name" value="PROBABLE 2-DEHYDROPANTOATE 2-REDUCTASE"/>
    <property type="match status" value="1"/>
</dbReference>
<dbReference type="EC" id="1.1.1.169" evidence="6"/>
<evidence type="ECO:0000256" key="2">
    <source>
        <dbReference type="ARBA" id="ARBA00022857"/>
    </source>
</evidence>
<organism evidence="6">
    <name type="scientific">hydrocarbon metagenome</name>
    <dbReference type="NCBI Taxonomy" id="938273"/>
    <lineage>
        <taxon>unclassified sequences</taxon>
        <taxon>metagenomes</taxon>
        <taxon>ecological metagenomes</taxon>
    </lineage>
</organism>
<dbReference type="Gene3D" id="1.10.1040.10">
    <property type="entry name" value="N-(1-d-carboxylethyl)-l-norvaline Dehydrogenase, domain 2"/>
    <property type="match status" value="1"/>
</dbReference>
<dbReference type="AlphaFoldDB" id="A0A0W8E713"/>
<dbReference type="GO" id="GO:0005737">
    <property type="term" value="C:cytoplasm"/>
    <property type="evidence" value="ECO:0007669"/>
    <property type="project" value="TreeGrafter"/>
</dbReference>
<name>A0A0W8E713_9ZZZZ</name>
<dbReference type="GO" id="GO:0015940">
    <property type="term" value="P:pantothenate biosynthetic process"/>
    <property type="evidence" value="ECO:0007669"/>
    <property type="project" value="InterPro"/>
</dbReference>
<evidence type="ECO:0000259" key="4">
    <source>
        <dbReference type="Pfam" id="PF02558"/>
    </source>
</evidence>
<dbReference type="Pfam" id="PF02558">
    <property type="entry name" value="ApbA"/>
    <property type="match status" value="1"/>
</dbReference>
<feature type="domain" description="Ketopantoate reductase C-terminal" evidence="5">
    <location>
        <begin position="180"/>
        <end position="297"/>
    </location>
</feature>
<evidence type="ECO:0000256" key="3">
    <source>
        <dbReference type="ARBA" id="ARBA00023002"/>
    </source>
</evidence>
<dbReference type="GO" id="GO:0008677">
    <property type="term" value="F:2-dehydropantoate 2-reductase activity"/>
    <property type="evidence" value="ECO:0007669"/>
    <property type="project" value="UniProtKB-EC"/>
</dbReference>
<keyword evidence="2" id="KW-0521">NADP</keyword>
<dbReference type="InterPro" id="IPR051402">
    <property type="entry name" value="KPR-Related"/>
</dbReference>
<evidence type="ECO:0000256" key="1">
    <source>
        <dbReference type="ARBA" id="ARBA00007870"/>
    </source>
</evidence>
<evidence type="ECO:0000313" key="6">
    <source>
        <dbReference type="EMBL" id="KUG04431.1"/>
    </source>
</evidence>